<dbReference type="Proteomes" id="UP001241537">
    <property type="component" value="Unassembled WGS sequence"/>
</dbReference>
<dbReference type="RefSeq" id="WP_307253316.1">
    <property type="nucleotide sequence ID" value="NZ_JAUSTO010000003.1"/>
</dbReference>
<dbReference type="PIRSF" id="PIRSF033563">
    <property type="entry name" value="UCP033563"/>
    <property type="match status" value="1"/>
</dbReference>
<keyword evidence="2" id="KW-1185">Reference proteome</keyword>
<comment type="caution">
    <text evidence="1">The sequence shown here is derived from an EMBL/GenBank/DDBJ whole genome shotgun (WGS) entry which is preliminary data.</text>
</comment>
<dbReference type="Pfam" id="PF06245">
    <property type="entry name" value="DUF1015"/>
    <property type="match status" value="1"/>
</dbReference>
<organism evidence="1 2">
    <name type="scientific">Moryella indoligenes</name>
    <dbReference type="NCBI Taxonomy" id="371674"/>
    <lineage>
        <taxon>Bacteria</taxon>
        <taxon>Bacillati</taxon>
        <taxon>Bacillota</taxon>
        <taxon>Clostridia</taxon>
        <taxon>Lachnospirales</taxon>
        <taxon>Lachnospiraceae</taxon>
        <taxon>Moryella</taxon>
    </lineage>
</organism>
<dbReference type="AlphaFoldDB" id="A0AAE3V9L3"/>
<accession>A0AAE3V9L3</accession>
<evidence type="ECO:0000313" key="2">
    <source>
        <dbReference type="Proteomes" id="UP001241537"/>
    </source>
</evidence>
<gene>
    <name evidence="1" type="ORF">J2S20_000744</name>
</gene>
<dbReference type="PANTHER" id="PTHR36454:SF1">
    <property type="entry name" value="DUF1015 DOMAIN-CONTAINING PROTEIN"/>
    <property type="match status" value="1"/>
</dbReference>
<name>A0AAE3V9L3_9FIRM</name>
<protein>
    <submittedName>
        <fullName evidence="1">Uncharacterized protein (DUF1015 family)</fullName>
    </submittedName>
</protein>
<sequence length="420" mass="47543">MAEVKAFRCVRPNPDTVREVAALPYDVYDRAEARAAVQGHPLSFLNIDRPETQFDESCDMYADAVYQKAREMLEEELHDGVFLEDEKPAFFVYEQTVESGVLADCMPGHSQTGIVGCSSVDDYLQGVVRKHENTREEKERDRIRHVDSLSAQTGPIFLSYRSNDRLKELMETAKRQAPLYDFDSDDGIRHRVWKIDDAARVEEISAAFAALPASYIADGHHRAASAVKVALKRRAEHPDYNGSEEFNYFLSVLFPDDALEILPYNRVVSDLGALSAEDFLLEVDAAFSIRDCGETAVHPECKGVIGMYLDHHWYELTAREELRPEDPVESLDVAFLQNTILAPVLNIEDPRTSERIRFIGGIRGIEELERLVNEGAAVAFSMYPTQMEELLQVADAGRLMPPKSTWFEPKLRSGIFIHRI</sequence>
<proteinExistence type="predicted"/>
<dbReference type="InterPro" id="IPR008323">
    <property type="entry name" value="UCP033563"/>
</dbReference>
<evidence type="ECO:0000313" key="1">
    <source>
        <dbReference type="EMBL" id="MDQ0152062.1"/>
    </source>
</evidence>
<dbReference type="EMBL" id="JAUSTO010000003">
    <property type="protein sequence ID" value="MDQ0152062.1"/>
    <property type="molecule type" value="Genomic_DNA"/>
</dbReference>
<dbReference type="PANTHER" id="PTHR36454">
    <property type="entry name" value="LMO2823 PROTEIN"/>
    <property type="match status" value="1"/>
</dbReference>
<reference evidence="1" key="1">
    <citation type="submission" date="2023-07" db="EMBL/GenBank/DDBJ databases">
        <title>Genomic Encyclopedia of Type Strains, Phase IV (KMG-IV): sequencing the most valuable type-strain genomes for metagenomic binning, comparative biology and taxonomic classification.</title>
        <authorList>
            <person name="Goeker M."/>
        </authorList>
    </citation>
    <scope>NUCLEOTIDE SEQUENCE</scope>
    <source>
        <strain evidence="1">DSM 19659</strain>
    </source>
</reference>